<dbReference type="Gene3D" id="2.40.160.20">
    <property type="match status" value="1"/>
</dbReference>
<gene>
    <name evidence="1" type="ORF">AA0114_g12211</name>
</gene>
<organism evidence="1 2">
    <name type="scientific">Alternaria tenuissima</name>
    <dbReference type="NCBI Taxonomy" id="119927"/>
    <lineage>
        <taxon>Eukaryota</taxon>
        <taxon>Fungi</taxon>
        <taxon>Dikarya</taxon>
        <taxon>Ascomycota</taxon>
        <taxon>Pezizomycotina</taxon>
        <taxon>Dothideomycetes</taxon>
        <taxon>Pleosporomycetidae</taxon>
        <taxon>Pleosporales</taxon>
        <taxon>Pleosporineae</taxon>
        <taxon>Pleosporaceae</taxon>
        <taxon>Alternaria</taxon>
        <taxon>Alternaria sect. Alternaria</taxon>
        <taxon>Alternaria alternata complex</taxon>
    </lineage>
</organism>
<comment type="caution">
    <text evidence="1">The sequence shown here is derived from an EMBL/GenBank/DDBJ whole genome shotgun (WGS) entry which is preliminary data.</text>
</comment>
<name>A0A4V1WL37_9PLEO</name>
<dbReference type="PANTHER" id="PTHR37315">
    <property type="entry name" value="UPF0311 PROTEIN BLR7842"/>
    <property type="match status" value="1"/>
</dbReference>
<dbReference type="PANTHER" id="PTHR37315:SF1">
    <property type="entry name" value="UPF0311 PROTEIN BLR7842"/>
    <property type="match status" value="1"/>
</dbReference>
<dbReference type="Proteomes" id="UP000292402">
    <property type="component" value="Unassembled WGS sequence"/>
</dbReference>
<dbReference type="EMBL" id="PDXA01000075">
    <property type="protein sequence ID" value="RYN31229.1"/>
    <property type="molecule type" value="Genomic_DNA"/>
</dbReference>
<evidence type="ECO:0000313" key="2">
    <source>
        <dbReference type="Proteomes" id="UP000292402"/>
    </source>
</evidence>
<dbReference type="InterPro" id="IPR020915">
    <property type="entry name" value="UPF0311"/>
</dbReference>
<reference evidence="2" key="1">
    <citation type="journal article" date="2019" name="bioRxiv">
        <title>Genomics, evolutionary history and diagnostics of the Alternaria alternata species group including apple and Asian pear pathotypes.</title>
        <authorList>
            <person name="Armitage A.D."/>
            <person name="Cockerton H.M."/>
            <person name="Sreenivasaprasad S."/>
            <person name="Woodhall J.W."/>
            <person name="Lane C.R."/>
            <person name="Harrison R.J."/>
            <person name="Clarkson J.P."/>
        </authorList>
    </citation>
    <scope>NUCLEOTIDE SEQUENCE [LARGE SCALE GENOMIC DNA]</scope>
    <source>
        <strain evidence="2">FERA 1082</strain>
    </source>
</reference>
<proteinExistence type="predicted"/>
<accession>A0A4V1WL37</accession>
<dbReference type="AlphaFoldDB" id="A0A4V1WL37"/>
<protein>
    <submittedName>
        <fullName evidence="1">Uncharacterized protein</fullName>
    </submittedName>
</protein>
<dbReference type="Pfam" id="PF11578">
    <property type="entry name" value="DUF3237"/>
    <property type="match status" value="1"/>
</dbReference>
<evidence type="ECO:0000313" key="1">
    <source>
        <dbReference type="EMBL" id="RYN31229.1"/>
    </source>
</evidence>
<sequence length="149" mass="16093">MSQSTPAPPQMTLIYHMEADLGERFSLGSIPTGQERIVIPIVGGTFKGPRISGKVLNLGADWRLTDAQGKFRPDARYNIQTDDGTYIYVQTEGLPPAVDGAPSMLRGRFETSTNGTAAWLNDVAAVGVIRRNGTSSVLIDMWQASPPSE</sequence>